<protein>
    <submittedName>
        <fullName evidence="1">Uncharacterized protein</fullName>
    </submittedName>
</protein>
<keyword evidence="2" id="KW-1185">Reference proteome</keyword>
<reference evidence="1" key="2">
    <citation type="journal article" date="2023" name="Microbiol Resour">
        <title>Decontamination and Annotation of the Draft Genome Sequence of the Oomycete Lagenidium giganteum ARSEF 373.</title>
        <authorList>
            <person name="Morgan W.R."/>
            <person name="Tartar A."/>
        </authorList>
    </citation>
    <scope>NUCLEOTIDE SEQUENCE</scope>
    <source>
        <strain evidence="1">ARSEF 373</strain>
    </source>
</reference>
<evidence type="ECO:0000313" key="1">
    <source>
        <dbReference type="EMBL" id="DAZ99906.1"/>
    </source>
</evidence>
<gene>
    <name evidence="1" type="ORF">N0F65_011829</name>
</gene>
<accession>A0AAV2Z346</accession>
<comment type="caution">
    <text evidence="1">The sequence shown here is derived from an EMBL/GenBank/DDBJ whole genome shotgun (WGS) entry which is preliminary data.</text>
</comment>
<organism evidence="1 2">
    <name type="scientific">Lagenidium giganteum</name>
    <dbReference type="NCBI Taxonomy" id="4803"/>
    <lineage>
        <taxon>Eukaryota</taxon>
        <taxon>Sar</taxon>
        <taxon>Stramenopiles</taxon>
        <taxon>Oomycota</taxon>
        <taxon>Peronosporomycetes</taxon>
        <taxon>Pythiales</taxon>
        <taxon>Pythiaceae</taxon>
    </lineage>
</organism>
<reference evidence="1" key="1">
    <citation type="submission" date="2022-11" db="EMBL/GenBank/DDBJ databases">
        <authorList>
            <person name="Morgan W.R."/>
            <person name="Tartar A."/>
        </authorList>
    </citation>
    <scope>NUCLEOTIDE SEQUENCE</scope>
    <source>
        <strain evidence="1">ARSEF 373</strain>
    </source>
</reference>
<dbReference type="Proteomes" id="UP001146120">
    <property type="component" value="Unassembled WGS sequence"/>
</dbReference>
<name>A0AAV2Z346_9STRA</name>
<dbReference type="EMBL" id="DAKRPA010000074">
    <property type="protein sequence ID" value="DAZ99906.1"/>
    <property type="molecule type" value="Genomic_DNA"/>
</dbReference>
<sequence>MLHSRPHRVIADATLRFRAARADLFDNRLPFAWMRWVRAAISYALLFSDVPRSGLGMYDLGAAHPMLEPDVLEFYGPWNYSVLQLWRNSTDDTMAARVWSYKFDTTSIIWRALAQHLNISTFPPCLLYKTDCASDMMGAATTFSMVDSVPTALTTYGAHQRRHDLEPSVLSLRSVHIFRDRLHHFILPSIFVNPLWRTNQAIYYPAQLVSDPLFVICRGPKPRPLACSEMWINFDRSCPRANPDCRATGVIWKHIVTRTRELQARFPDHLVDLTLLESSEDAQVSQGGLSAMSRRSVDISTILRARKCINDTSNVTSCETTFLEDYRYEGGVFTTNVVEWFKVVAPLRLLGQVYFMVRVCLLMVSCYVTRAAEEACQQLSTVDKMHAARRLFVRLPSQVVIYGSPLPIVCYAIAHLMDAPFTCVSTAEHFTTSVGVFTLNFKVFFITAAVQMRNIWFLAIMLHLVVWTSAAREWSPSDGVLGAPPFVLSVLSSLTVFSHWRAISFRNTELLAVFPLVGAPRRLMAIRNHSTSARRGAGTALLEGTILDLKMLGCLITLTLLVRLIWWSGDVIRPPGYRPSIQGLRPGHTPVPLCARQLWPAVSVSVQWRGTMFKTNTKEASRTGSWRPRVEQVGCLKGLHRWRRRRVANVKVDNNTTVPAALVAWGSSSETAAPQSSTTTHPHFLGGPGHRFHLRAHALGMGWFSDWPVDATSDDTLRFVRFHMEHALVRCSEVDAIVALMNLVFMSDPLVLWKVKGSRGVSVAYYQSTMEPTKVLLLPETAAHEFFEQDDLVLLRQTTTIELEWSDLIHCG</sequence>
<dbReference type="AlphaFoldDB" id="A0AAV2Z346"/>
<proteinExistence type="predicted"/>
<evidence type="ECO:0000313" key="2">
    <source>
        <dbReference type="Proteomes" id="UP001146120"/>
    </source>
</evidence>